<gene>
    <name evidence="5" type="ORF">RASY3_10180</name>
</gene>
<dbReference type="RefSeq" id="WP_037287543.1">
    <property type="nucleotide sequence ID" value="NZ_JEOB01000002.1"/>
</dbReference>
<organism evidence="5 6">
    <name type="scientific">Ruminococcus albus SY3</name>
    <dbReference type="NCBI Taxonomy" id="1341156"/>
    <lineage>
        <taxon>Bacteria</taxon>
        <taxon>Bacillati</taxon>
        <taxon>Bacillota</taxon>
        <taxon>Clostridia</taxon>
        <taxon>Eubacteriales</taxon>
        <taxon>Oscillospiraceae</taxon>
        <taxon>Ruminococcus</taxon>
    </lineage>
</organism>
<evidence type="ECO:0000256" key="1">
    <source>
        <dbReference type="ARBA" id="ARBA00006484"/>
    </source>
</evidence>
<feature type="domain" description="Ketoreductase" evidence="4">
    <location>
        <begin position="3"/>
        <end position="184"/>
    </location>
</feature>
<dbReference type="InterPro" id="IPR036291">
    <property type="entry name" value="NAD(P)-bd_dom_sf"/>
</dbReference>
<dbReference type="CDD" id="cd05233">
    <property type="entry name" value="SDR_c"/>
    <property type="match status" value="1"/>
</dbReference>
<dbReference type="GO" id="GO:0016491">
    <property type="term" value="F:oxidoreductase activity"/>
    <property type="evidence" value="ECO:0007669"/>
    <property type="project" value="UniProtKB-KW"/>
</dbReference>
<comment type="similarity">
    <text evidence="1 3">Belongs to the short-chain dehydrogenases/reductases (SDR) family.</text>
</comment>
<evidence type="ECO:0000313" key="5">
    <source>
        <dbReference type="EMBL" id="EXM40017.1"/>
    </source>
</evidence>
<dbReference type="InterPro" id="IPR057326">
    <property type="entry name" value="KR_dom"/>
</dbReference>
<protein>
    <submittedName>
        <fullName evidence="5">Ketoacyl reductase</fullName>
    </submittedName>
</protein>
<evidence type="ECO:0000259" key="4">
    <source>
        <dbReference type="SMART" id="SM00822"/>
    </source>
</evidence>
<keyword evidence="6" id="KW-1185">Reference proteome</keyword>
<evidence type="ECO:0000313" key="6">
    <source>
        <dbReference type="Proteomes" id="UP000021369"/>
    </source>
</evidence>
<evidence type="ECO:0000256" key="3">
    <source>
        <dbReference type="RuleBase" id="RU000363"/>
    </source>
</evidence>
<dbReference type="InterPro" id="IPR002347">
    <property type="entry name" value="SDR_fam"/>
</dbReference>
<dbReference type="SUPFAM" id="SSF51735">
    <property type="entry name" value="NAD(P)-binding Rossmann-fold domains"/>
    <property type="match status" value="1"/>
</dbReference>
<dbReference type="PIRSF" id="PIRSF000126">
    <property type="entry name" value="11-beta-HSD1"/>
    <property type="match status" value="1"/>
</dbReference>
<reference evidence="5 6" key="1">
    <citation type="submission" date="2013-06" db="EMBL/GenBank/DDBJ databases">
        <title>Rumen cellulosomics: divergent fiber-degrading strategies revealed by comparative genome-wide analysis of six Ruminococcal strains.</title>
        <authorList>
            <person name="Dassa B."/>
            <person name="Borovok I."/>
            <person name="Lamed R."/>
            <person name="Flint H."/>
            <person name="Yeoman C.J."/>
            <person name="White B."/>
            <person name="Bayer E.A."/>
        </authorList>
    </citation>
    <scope>NUCLEOTIDE SEQUENCE [LARGE SCALE GENOMIC DNA]</scope>
    <source>
        <strain evidence="5 6">SY3</strain>
    </source>
</reference>
<dbReference type="OrthoDB" id="9808814at2"/>
<dbReference type="Pfam" id="PF00106">
    <property type="entry name" value="adh_short"/>
    <property type="match status" value="1"/>
</dbReference>
<dbReference type="PATRIC" id="fig|1341156.4.peg.1338"/>
<dbReference type="AlphaFoldDB" id="A0A011V3K8"/>
<dbReference type="PANTHER" id="PTHR42901:SF1">
    <property type="entry name" value="ALCOHOL DEHYDROGENASE"/>
    <property type="match status" value="1"/>
</dbReference>
<dbReference type="PRINTS" id="PR00081">
    <property type="entry name" value="GDHRDH"/>
</dbReference>
<accession>A0A011V3K8</accession>
<name>A0A011V3K8_RUMAL</name>
<dbReference type="PRINTS" id="PR00080">
    <property type="entry name" value="SDRFAMILY"/>
</dbReference>
<keyword evidence="2" id="KW-0560">Oxidoreductase</keyword>
<sequence>MARTALVTGASSGIGREIARELDSRGFRVILTARREDRLRELADELLDSRVIVCDLSREDECQRLHEEVKGEKVTVLVNNAGFGKLGDFDKIPLEDELRMIDTNVTAVHILTKLFLQDFKAADRGYILNVASSAGLMPGGPLMATYYATKAYVTSLTSAIHEELKMAGSRVKISALCPGPVDTEFNSVANAQFGVKSISAEYCAKRAVEGMFAGKMIIVPEKTLAFVTKAAHIPPRRLILAATGKLQSDKKV</sequence>
<proteinExistence type="inferred from homology"/>
<dbReference type="Gene3D" id="3.40.50.720">
    <property type="entry name" value="NAD(P)-binding Rossmann-like Domain"/>
    <property type="match status" value="1"/>
</dbReference>
<comment type="caution">
    <text evidence="5">The sequence shown here is derived from an EMBL/GenBank/DDBJ whole genome shotgun (WGS) entry which is preliminary data.</text>
</comment>
<evidence type="ECO:0000256" key="2">
    <source>
        <dbReference type="ARBA" id="ARBA00023002"/>
    </source>
</evidence>
<dbReference type="PANTHER" id="PTHR42901">
    <property type="entry name" value="ALCOHOL DEHYDROGENASE"/>
    <property type="match status" value="1"/>
</dbReference>
<dbReference type="Proteomes" id="UP000021369">
    <property type="component" value="Unassembled WGS sequence"/>
</dbReference>
<dbReference type="SMART" id="SM00822">
    <property type="entry name" value="PKS_KR"/>
    <property type="match status" value="1"/>
</dbReference>
<dbReference type="EMBL" id="JEOB01000002">
    <property type="protein sequence ID" value="EXM40017.1"/>
    <property type="molecule type" value="Genomic_DNA"/>
</dbReference>